<accession>A0A1V8M913</accession>
<keyword evidence="5" id="KW-0560">Oxidoreductase</keyword>
<dbReference type="GO" id="GO:0005829">
    <property type="term" value="C:cytosol"/>
    <property type="evidence" value="ECO:0007669"/>
    <property type="project" value="TreeGrafter"/>
</dbReference>
<evidence type="ECO:0000313" key="9">
    <source>
        <dbReference type="Proteomes" id="UP000191980"/>
    </source>
</evidence>
<dbReference type="STRING" id="1420851.AU255_09345"/>
<dbReference type="Gene3D" id="3.40.50.11610">
    <property type="entry name" value="Multifunctional 2-oxoglutarate metabolism enzyme, C-terminal domain"/>
    <property type="match status" value="1"/>
</dbReference>
<name>A0A1V8M913_9GAMM</name>
<sequence length="946" mass="107198">MSDLLKFFQDTSALYGSNAPYIEDLYEQFLEDPDSIEKTWREKFSQLPQTHNKRDIAHSPVVERFALLASSNSSRIAELQGFTEESVKKQSSVARLINHFRSHGHEMATNNPLGEIHRHVPDLDPNYYGLSEPDMDTLFDTGTLYGVDRLPLKKIIATLKEIYCGNVGTEYMHIFDADIKRWIKNHLEGSKPGEDLDNKKRIWLLQQLIAAEGIEKYLHRNFVGQKRFSLEGGECLIPILDEIIQRSGKHDTKEIVIGMAHRGRLNVLINILGKNPAQLFSEFKGTATTDRGVITGDVKYHMGFSSNMQTDGGFAHVTMAFNPSHLEIINPVVEGSVKARQDRYGKDSKNKVIPILIHGDAAFAGQGIVMETLNMAQTRAFDNGGTIHIVINNQIGFTTSNPFDARSTLYCTDVANMIQAPVFHVNGDDPEAVLFVTQMAIDYRATFNKDVVIDLICYRRRGHNEADEPSTTQPMMYKKINSLATTCSLYASKLIKQKFLTEQQVQDMEQSYQDLLDTGETVSRPIIDSNYSYSKLWDKYVGQQWDISCDTRVPLERIRFCNNQSQRLPPGFELHPRVSKIMENRRKMAAGAMPLDWGFAENMAYATLLMNQFNVRLVGQDVGRGTFFHRHIILHNQINGESYIPVKHLDIKQGHAQIFDSILSEAGVLGFEYGYSSTVPETLTIWEAQFGDFANGAQVLIDQFISSGESKWGRLSGLVMLLPHGMEGQGPEHSSARLERYLQLCADQNMQVCIPSTPAQIFHLLRRQVIRDYRKPLIVMSPKSLLRHKAAVSTLEDLVDGHFHTVISEIDTTIDANKVTRLILCSGKVYYDLLEARTQNNPDNVAIVRIEQLYPFPIRDYSAEFTKYPNLEKVIWCQEEPQNQGAWYQSRHNFYIFKPDHLKLIYCGRQASASPAVGNLAKHLEQQKEVVEMALYGQAAAARKTS</sequence>
<dbReference type="PIRSF" id="PIRSF000157">
    <property type="entry name" value="Oxoglu_dh_E1"/>
    <property type="match status" value="1"/>
</dbReference>
<dbReference type="Proteomes" id="UP000191980">
    <property type="component" value="Unassembled WGS sequence"/>
</dbReference>
<dbReference type="Pfam" id="PF00676">
    <property type="entry name" value="E1_dh"/>
    <property type="match status" value="1"/>
</dbReference>
<dbReference type="InterPro" id="IPR042179">
    <property type="entry name" value="KGD_C_sf"/>
</dbReference>
<dbReference type="Pfam" id="PF16870">
    <property type="entry name" value="OxoGdeHyase_C"/>
    <property type="match status" value="1"/>
</dbReference>
<evidence type="ECO:0000259" key="7">
    <source>
        <dbReference type="SMART" id="SM00861"/>
    </source>
</evidence>
<dbReference type="InterPro" id="IPR001017">
    <property type="entry name" value="DH_E1"/>
</dbReference>
<dbReference type="GO" id="GO:0030976">
    <property type="term" value="F:thiamine pyrophosphate binding"/>
    <property type="evidence" value="ECO:0007669"/>
    <property type="project" value="InterPro"/>
</dbReference>
<gene>
    <name evidence="8" type="primary">sucA</name>
    <name evidence="8" type="ORF">AU255_09345</name>
</gene>
<protein>
    <recommendedName>
        <fullName evidence="4">oxoglutarate dehydrogenase (succinyl-transferring)</fullName>
        <ecNumber evidence="4">1.2.4.2</ecNumber>
    </recommendedName>
</protein>
<dbReference type="SUPFAM" id="SSF52518">
    <property type="entry name" value="Thiamin diphosphate-binding fold (THDP-binding)"/>
    <property type="match status" value="2"/>
</dbReference>
<dbReference type="InterPro" id="IPR011603">
    <property type="entry name" value="2oxoglutarate_DH_E1"/>
</dbReference>
<comment type="similarity">
    <text evidence="3">Belongs to the alpha-ketoglutarate dehydrogenase family.</text>
</comment>
<dbReference type="NCBIfam" id="NF008907">
    <property type="entry name" value="PRK12270.1"/>
    <property type="match status" value="1"/>
</dbReference>
<evidence type="ECO:0000313" key="8">
    <source>
        <dbReference type="EMBL" id="OQK18039.1"/>
    </source>
</evidence>
<proteinExistence type="inferred from homology"/>
<dbReference type="EMBL" id="LPUF01000001">
    <property type="protein sequence ID" value="OQK18039.1"/>
    <property type="molecule type" value="Genomic_DNA"/>
</dbReference>
<evidence type="ECO:0000256" key="4">
    <source>
        <dbReference type="ARBA" id="ARBA00012280"/>
    </source>
</evidence>
<dbReference type="PANTHER" id="PTHR23152">
    <property type="entry name" value="2-OXOGLUTARATE DEHYDROGENASE"/>
    <property type="match status" value="1"/>
</dbReference>
<feature type="domain" description="Transketolase-like pyrimidine-binding" evidence="7">
    <location>
        <begin position="595"/>
        <end position="788"/>
    </location>
</feature>
<dbReference type="PANTHER" id="PTHR23152:SF4">
    <property type="entry name" value="2-OXOADIPATE DEHYDROGENASE COMPLEX COMPONENT E1"/>
    <property type="match status" value="1"/>
</dbReference>
<keyword evidence="9" id="KW-1185">Reference proteome</keyword>
<dbReference type="NCBIfam" id="NF006914">
    <property type="entry name" value="PRK09404.1"/>
    <property type="match status" value="1"/>
</dbReference>
<dbReference type="CDD" id="cd02016">
    <property type="entry name" value="TPP_E1_OGDC_like"/>
    <property type="match status" value="1"/>
</dbReference>
<dbReference type="Pfam" id="PF02779">
    <property type="entry name" value="Transket_pyr"/>
    <property type="match status" value="1"/>
</dbReference>
<evidence type="ECO:0000256" key="1">
    <source>
        <dbReference type="ARBA" id="ARBA00001964"/>
    </source>
</evidence>
<evidence type="ECO:0000256" key="3">
    <source>
        <dbReference type="ARBA" id="ARBA00006936"/>
    </source>
</evidence>
<dbReference type="GO" id="GO:0004591">
    <property type="term" value="F:oxoglutarate dehydrogenase (succinyl-transferring) activity"/>
    <property type="evidence" value="ECO:0007669"/>
    <property type="project" value="UniProtKB-EC"/>
</dbReference>
<dbReference type="EC" id="1.2.4.2" evidence="4"/>
<dbReference type="RefSeq" id="WP_080522644.1">
    <property type="nucleotide sequence ID" value="NZ_LPUF01000001.1"/>
</dbReference>
<dbReference type="InterPro" id="IPR005475">
    <property type="entry name" value="Transketolase-like_Pyr-bd"/>
</dbReference>
<dbReference type="Gene3D" id="1.10.287.1150">
    <property type="entry name" value="TPP helical domain"/>
    <property type="match status" value="1"/>
</dbReference>
<evidence type="ECO:0000256" key="6">
    <source>
        <dbReference type="ARBA" id="ARBA00023052"/>
    </source>
</evidence>
<comment type="cofactor">
    <cofactor evidence="1">
        <name>thiamine diphosphate</name>
        <dbReference type="ChEBI" id="CHEBI:58937"/>
    </cofactor>
</comment>
<dbReference type="OrthoDB" id="9759785at2"/>
<dbReference type="InterPro" id="IPR031717">
    <property type="entry name" value="ODO-1/KGD_C"/>
</dbReference>
<dbReference type="Pfam" id="PF16078">
    <property type="entry name" value="2-oxogl_dehyd_N"/>
    <property type="match status" value="1"/>
</dbReference>
<evidence type="ECO:0000256" key="5">
    <source>
        <dbReference type="ARBA" id="ARBA00023002"/>
    </source>
</evidence>
<dbReference type="Gene3D" id="3.40.50.12470">
    <property type="match status" value="1"/>
</dbReference>
<dbReference type="GO" id="GO:0045252">
    <property type="term" value="C:oxoglutarate dehydrogenase complex"/>
    <property type="evidence" value="ECO:0007669"/>
    <property type="project" value="TreeGrafter"/>
</dbReference>
<organism evidence="8 9">
    <name type="scientific">Methyloprofundus sedimenti</name>
    <dbReference type="NCBI Taxonomy" id="1420851"/>
    <lineage>
        <taxon>Bacteria</taxon>
        <taxon>Pseudomonadati</taxon>
        <taxon>Pseudomonadota</taxon>
        <taxon>Gammaproteobacteria</taxon>
        <taxon>Methylococcales</taxon>
        <taxon>Methylococcaceae</taxon>
        <taxon>Methyloprofundus</taxon>
    </lineage>
</organism>
<keyword evidence="6" id="KW-0786">Thiamine pyrophosphate</keyword>
<comment type="caution">
    <text evidence="8">The sequence shown here is derived from an EMBL/GenBank/DDBJ whole genome shotgun (WGS) entry which is preliminary data.</text>
</comment>
<dbReference type="SMART" id="SM00861">
    <property type="entry name" value="Transket_pyr"/>
    <property type="match status" value="1"/>
</dbReference>
<dbReference type="InterPro" id="IPR032106">
    <property type="entry name" value="2-oxogl_dehyd_N"/>
</dbReference>
<dbReference type="Gene3D" id="3.40.50.970">
    <property type="match status" value="1"/>
</dbReference>
<dbReference type="InterPro" id="IPR029061">
    <property type="entry name" value="THDP-binding"/>
</dbReference>
<evidence type="ECO:0000256" key="2">
    <source>
        <dbReference type="ARBA" id="ARBA00003906"/>
    </source>
</evidence>
<reference evidence="8 9" key="1">
    <citation type="submission" date="2015-12" db="EMBL/GenBank/DDBJ databases">
        <authorList>
            <person name="Shamseldin A."/>
            <person name="Moawad H."/>
            <person name="Abd El-Rahim W.M."/>
            <person name="Sadowsky M.J."/>
        </authorList>
    </citation>
    <scope>NUCLEOTIDE SEQUENCE [LARGE SCALE GENOMIC DNA]</scope>
    <source>
        <strain evidence="8 9">WF1</strain>
    </source>
</reference>
<dbReference type="NCBIfam" id="TIGR00239">
    <property type="entry name" value="2oxo_dh_E1"/>
    <property type="match status" value="1"/>
</dbReference>
<comment type="function">
    <text evidence="2">E1 component of the 2-oxoglutarate dehydrogenase (OGDH) complex which catalyzes the decarboxylation of 2-oxoglutarate, the first step in the conversion of 2-oxoglutarate to succinyl-CoA and CO(2).</text>
</comment>
<dbReference type="AlphaFoldDB" id="A0A1V8M913"/>
<dbReference type="GO" id="GO:0006099">
    <property type="term" value="P:tricarboxylic acid cycle"/>
    <property type="evidence" value="ECO:0007669"/>
    <property type="project" value="TreeGrafter"/>
</dbReference>